<organism evidence="1 2">
    <name type="scientific">Fimbriiglobus ruber</name>
    <dbReference type="NCBI Taxonomy" id="1908690"/>
    <lineage>
        <taxon>Bacteria</taxon>
        <taxon>Pseudomonadati</taxon>
        <taxon>Planctomycetota</taxon>
        <taxon>Planctomycetia</taxon>
        <taxon>Gemmatales</taxon>
        <taxon>Gemmataceae</taxon>
        <taxon>Fimbriiglobus</taxon>
    </lineage>
</organism>
<proteinExistence type="predicted"/>
<evidence type="ECO:0000313" key="2">
    <source>
        <dbReference type="Proteomes" id="UP000214646"/>
    </source>
</evidence>
<keyword evidence="2" id="KW-1185">Reference proteome</keyword>
<protein>
    <submittedName>
        <fullName evidence="1">Uncharacterized protein</fullName>
    </submittedName>
</protein>
<comment type="caution">
    <text evidence="1">The sequence shown here is derived from an EMBL/GenBank/DDBJ whole genome shotgun (WGS) entry which is preliminary data.</text>
</comment>
<dbReference type="EMBL" id="NIDE01000005">
    <property type="protein sequence ID" value="OWK42111.1"/>
    <property type="molecule type" value="Genomic_DNA"/>
</dbReference>
<evidence type="ECO:0000313" key="1">
    <source>
        <dbReference type="EMBL" id="OWK42111.1"/>
    </source>
</evidence>
<sequence length="74" mass="8533">MIPLDVRPKPGIPENACILWEVEQWADHRLDVAPDIDPYLLKHITGSLYAVIAEWDLTELERSILRGRITSILR</sequence>
<name>A0A225DKZ1_9BACT</name>
<dbReference type="Proteomes" id="UP000214646">
    <property type="component" value="Unassembled WGS sequence"/>
</dbReference>
<reference evidence="2" key="1">
    <citation type="submission" date="2017-06" db="EMBL/GenBank/DDBJ databases">
        <title>Genome analysis of Fimbriiglobus ruber SP5, the first member of the order Planctomycetales with confirmed chitinolytic capability.</title>
        <authorList>
            <person name="Ravin N.V."/>
            <person name="Rakitin A.L."/>
            <person name="Ivanova A.A."/>
            <person name="Beletsky A.V."/>
            <person name="Kulichevskaya I.S."/>
            <person name="Mardanov A.V."/>
            <person name="Dedysh S.N."/>
        </authorList>
    </citation>
    <scope>NUCLEOTIDE SEQUENCE [LARGE SCALE GENOMIC DNA]</scope>
    <source>
        <strain evidence="2">SP5</strain>
    </source>
</reference>
<accession>A0A225DKZ1</accession>
<dbReference type="AlphaFoldDB" id="A0A225DKZ1"/>
<gene>
    <name evidence="1" type="ORF">FRUB_04189</name>
</gene>